<evidence type="ECO:0000313" key="2">
    <source>
        <dbReference type="Proteomes" id="UP001607302"/>
    </source>
</evidence>
<organism evidence="1 2">
    <name type="scientific">Vespula squamosa</name>
    <name type="common">Southern yellow jacket</name>
    <name type="synonym">Wasp</name>
    <dbReference type="NCBI Taxonomy" id="30214"/>
    <lineage>
        <taxon>Eukaryota</taxon>
        <taxon>Metazoa</taxon>
        <taxon>Ecdysozoa</taxon>
        <taxon>Arthropoda</taxon>
        <taxon>Hexapoda</taxon>
        <taxon>Insecta</taxon>
        <taxon>Pterygota</taxon>
        <taxon>Neoptera</taxon>
        <taxon>Endopterygota</taxon>
        <taxon>Hymenoptera</taxon>
        <taxon>Apocrita</taxon>
        <taxon>Aculeata</taxon>
        <taxon>Vespoidea</taxon>
        <taxon>Vespidae</taxon>
        <taxon>Vespinae</taxon>
        <taxon>Vespula</taxon>
    </lineage>
</organism>
<dbReference type="EMBL" id="JAUDFV010000102">
    <property type="protein sequence ID" value="KAL2731808.1"/>
    <property type="molecule type" value="Genomic_DNA"/>
</dbReference>
<dbReference type="AlphaFoldDB" id="A0ABD2BH90"/>
<sequence>KIKILTLLSTKFHFAALRSKCSIKQDGYRINNKLFVEQNDRRVNEEVDQRFAKMKSKSHNFWVLKTMMTTMMVSGRLCQREKEKVIEKDRVTVERIRSIVSIESQLSTFKERRARKVLLG</sequence>
<gene>
    <name evidence="1" type="ORF">V1478_004496</name>
</gene>
<protein>
    <submittedName>
        <fullName evidence="1">Uncharacterized protein</fullName>
    </submittedName>
</protein>
<reference evidence="1 2" key="1">
    <citation type="journal article" date="2024" name="Ann. Entomol. Soc. Am.">
        <title>Genomic analyses of the southern and eastern yellowjacket wasps (Hymenoptera: Vespidae) reveal evolutionary signatures of social life.</title>
        <authorList>
            <person name="Catto M.A."/>
            <person name="Caine P.B."/>
            <person name="Orr S.E."/>
            <person name="Hunt B.G."/>
            <person name="Goodisman M.A.D."/>
        </authorList>
    </citation>
    <scope>NUCLEOTIDE SEQUENCE [LARGE SCALE GENOMIC DNA]</scope>
    <source>
        <strain evidence="1">233</strain>
        <tissue evidence="1">Head and thorax</tissue>
    </source>
</reference>
<dbReference type="Proteomes" id="UP001607302">
    <property type="component" value="Unassembled WGS sequence"/>
</dbReference>
<accession>A0ABD2BH90</accession>
<comment type="caution">
    <text evidence="1">The sequence shown here is derived from an EMBL/GenBank/DDBJ whole genome shotgun (WGS) entry which is preliminary data.</text>
</comment>
<feature type="non-terminal residue" evidence="1">
    <location>
        <position position="1"/>
    </location>
</feature>
<name>A0ABD2BH90_VESSQ</name>
<proteinExistence type="predicted"/>
<keyword evidence="2" id="KW-1185">Reference proteome</keyword>
<evidence type="ECO:0000313" key="1">
    <source>
        <dbReference type="EMBL" id="KAL2731808.1"/>
    </source>
</evidence>